<dbReference type="InterPro" id="IPR011335">
    <property type="entry name" value="Restrct_endonuc-II-like"/>
</dbReference>
<evidence type="ECO:0000313" key="3">
    <source>
        <dbReference type="Proteomes" id="UP000649179"/>
    </source>
</evidence>
<proteinExistence type="predicted"/>
<reference evidence="2" key="2">
    <citation type="submission" date="2020-09" db="EMBL/GenBank/DDBJ databases">
        <authorList>
            <person name="Sun Q."/>
            <person name="Zhou Y."/>
        </authorList>
    </citation>
    <scope>NUCLEOTIDE SEQUENCE</scope>
    <source>
        <strain evidence="2">CGMCC 1.16067</strain>
    </source>
</reference>
<dbReference type="Gene3D" id="3.40.960.10">
    <property type="entry name" value="VSR Endonuclease"/>
    <property type="match status" value="1"/>
</dbReference>
<dbReference type="AlphaFoldDB" id="A0A917B9A6"/>
<dbReference type="InterPro" id="IPR007569">
    <property type="entry name" value="DUF559"/>
</dbReference>
<keyword evidence="3" id="KW-1185">Reference proteome</keyword>
<gene>
    <name evidence="2" type="ORF">GCM10011519_02070</name>
</gene>
<accession>A0A917B9A6</accession>
<comment type="caution">
    <text evidence="2">The sequence shown here is derived from an EMBL/GenBank/DDBJ whole genome shotgun (WGS) entry which is preliminary data.</text>
</comment>
<evidence type="ECO:0000313" key="2">
    <source>
        <dbReference type="EMBL" id="GGF32260.1"/>
    </source>
</evidence>
<evidence type="ECO:0000259" key="1">
    <source>
        <dbReference type="Pfam" id="PF04480"/>
    </source>
</evidence>
<dbReference type="Pfam" id="PF04480">
    <property type="entry name" value="DUF559"/>
    <property type="match status" value="1"/>
</dbReference>
<dbReference type="SUPFAM" id="SSF52980">
    <property type="entry name" value="Restriction endonuclease-like"/>
    <property type="match status" value="1"/>
</dbReference>
<organism evidence="2 3">
    <name type="scientific">Marmoricola endophyticus</name>
    <dbReference type="NCBI Taxonomy" id="2040280"/>
    <lineage>
        <taxon>Bacteria</taxon>
        <taxon>Bacillati</taxon>
        <taxon>Actinomycetota</taxon>
        <taxon>Actinomycetes</taxon>
        <taxon>Propionibacteriales</taxon>
        <taxon>Nocardioidaceae</taxon>
        <taxon>Marmoricola</taxon>
    </lineage>
</organism>
<protein>
    <recommendedName>
        <fullName evidence="1">DUF559 domain-containing protein</fullName>
    </recommendedName>
</protein>
<feature type="domain" description="DUF559" evidence="1">
    <location>
        <begin position="246"/>
        <end position="306"/>
    </location>
</feature>
<name>A0A917B9A6_9ACTN</name>
<dbReference type="Proteomes" id="UP000649179">
    <property type="component" value="Unassembled WGS sequence"/>
</dbReference>
<sequence>MLCTVPVVTALFPRLPDGLPAARPFTVADAAAAGVPGWTVERLAERGALRRMFAGVYVAATEPESLVLRADALRLVVPPDAVVVDETAGWLHGATRVLAPSADGRTPRLHVFCRTPGRRLRNELVDSGERGLLPRDVEIVTALRVTTALRTACDLGRLRRREQAIATLDSMLRLGAFDRATLEGELRRFGGMRGVRQLRELVPLADSRAESPPESVLRLRCLDAGLPALTPQWVVRSGAGREVRLDLALPEVRLAAEYDGSQHHTLSADREHDRSRRAWLASIGWTVVVVRREDLRGDGRRAVDLVRQGLERAIDRHRT</sequence>
<reference evidence="2" key="1">
    <citation type="journal article" date="2014" name="Int. J. Syst. Evol. Microbiol.">
        <title>Complete genome sequence of Corynebacterium casei LMG S-19264T (=DSM 44701T), isolated from a smear-ripened cheese.</title>
        <authorList>
            <consortium name="US DOE Joint Genome Institute (JGI-PGF)"/>
            <person name="Walter F."/>
            <person name="Albersmeier A."/>
            <person name="Kalinowski J."/>
            <person name="Ruckert C."/>
        </authorList>
    </citation>
    <scope>NUCLEOTIDE SEQUENCE</scope>
    <source>
        <strain evidence="2">CGMCC 1.16067</strain>
    </source>
</reference>
<dbReference type="EMBL" id="BMKQ01000001">
    <property type="protein sequence ID" value="GGF32260.1"/>
    <property type="molecule type" value="Genomic_DNA"/>
</dbReference>